<keyword evidence="2" id="KW-1185">Reference proteome</keyword>
<reference evidence="1 2" key="1">
    <citation type="submission" date="2019-03" db="EMBL/GenBank/DDBJ databases">
        <title>Genomic Encyclopedia of Type Strains, Phase IV (KMG-IV): sequencing the most valuable type-strain genomes for metagenomic binning, comparative biology and taxonomic classification.</title>
        <authorList>
            <person name="Goeker M."/>
        </authorList>
    </citation>
    <scope>NUCLEOTIDE SEQUENCE [LARGE SCALE GENOMIC DNA]</scope>
    <source>
        <strain evidence="1 2">DSM 28287</strain>
    </source>
</reference>
<organism evidence="1 2">
    <name type="scientific">Aminicella lysinilytica</name>
    <dbReference type="NCBI Taxonomy" id="433323"/>
    <lineage>
        <taxon>Bacteria</taxon>
        <taxon>Bacillati</taxon>
        <taxon>Bacillota</taxon>
        <taxon>Clostridia</taxon>
        <taxon>Peptostreptococcales</taxon>
        <taxon>Anaerovoracaceae</taxon>
        <taxon>Aminicella</taxon>
    </lineage>
</organism>
<dbReference type="EMBL" id="SNXO01000009">
    <property type="protein sequence ID" value="TDP57904.1"/>
    <property type="molecule type" value="Genomic_DNA"/>
</dbReference>
<protein>
    <submittedName>
        <fullName evidence="1">Uncharacterized protein</fullName>
    </submittedName>
</protein>
<accession>A0A4R6Q648</accession>
<dbReference type="AlphaFoldDB" id="A0A4R6Q648"/>
<proteinExistence type="predicted"/>
<name>A0A4R6Q648_9FIRM</name>
<dbReference type="Proteomes" id="UP000295500">
    <property type="component" value="Unassembled WGS sequence"/>
</dbReference>
<evidence type="ECO:0000313" key="1">
    <source>
        <dbReference type="EMBL" id="TDP57904.1"/>
    </source>
</evidence>
<dbReference type="RefSeq" id="WP_133528065.1">
    <property type="nucleotide sequence ID" value="NZ_SNXO01000009.1"/>
</dbReference>
<sequence>MAKESILEKAYIQATDNMSTSGVDKDAAFQTIKFEMVAYFSKHDANVTEAEIEEYIKVQTGELDEALSDYSMIQMDKRI</sequence>
<gene>
    <name evidence="1" type="ORF">EV211_10914</name>
</gene>
<dbReference type="OrthoDB" id="2084650at2"/>
<comment type="caution">
    <text evidence="1">The sequence shown here is derived from an EMBL/GenBank/DDBJ whole genome shotgun (WGS) entry which is preliminary data.</text>
</comment>
<evidence type="ECO:0000313" key="2">
    <source>
        <dbReference type="Proteomes" id="UP000295500"/>
    </source>
</evidence>